<reference evidence="3 4" key="1">
    <citation type="submission" date="2018-01" db="EMBL/GenBank/DDBJ databases">
        <title>Draft genome sequence of Sphaerisporangium sp. 7K107.</title>
        <authorList>
            <person name="Sahin N."/>
            <person name="Saygin H."/>
            <person name="Ay H."/>
        </authorList>
    </citation>
    <scope>NUCLEOTIDE SEQUENCE [LARGE SCALE GENOMIC DNA]</scope>
    <source>
        <strain evidence="3 4">7K107</strain>
    </source>
</reference>
<evidence type="ECO:0000313" key="4">
    <source>
        <dbReference type="Proteomes" id="UP000248544"/>
    </source>
</evidence>
<proteinExistence type="predicted"/>
<dbReference type="InterPro" id="IPR052179">
    <property type="entry name" value="DD-CPase-like"/>
</dbReference>
<feature type="coiled-coil region" evidence="1">
    <location>
        <begin position="79"/>
        <end position="110"/>
    </location>
</feature>
<dbReference type="InterPro" id="IPR009045">
    <property type="entry name" value="Zn_M74/Hedgehog-like"/>
</dbReference>
<dbReference type="PANTHER" id="PTHR34385:SF1">
    <property type="entry name" value="PEPTIDOGLYCAN L-ALANYL-D-GLUTAMATE ENDOPEPTIDASE CWLK"/>
    <property type="match status" value="1"/>
</dbReference>
<dbReference type="CDD" id="cd14814">
    <property type="entry name" value="Peptidase_M15"/>
    <property type="match status" value="1"/>
</dbReference>
<dbReference type="GO" id="GO:0008233">
    <property type="term" value="F:peptidase activity"/>
    <property type="evidence" value="ECO:0007669"/>
    <property type="project" value="InterPro"/>
</dbReference>
<keyword evidence="4" id="KW-1185">Reference proteome</keyword>
<dbReference type="Pfam" id="PF02557">
    <property type="entry name" value="VanY"/>
    <property type="match status" value="1"/>
</dbReference>
<dbReference type="Gene3D" id="3.30.1380.10">
    <property type="match status" value="1"/>
</dbReference>
<evidence type="ECO:0000259" key="2">
    <source>
        <dbReference type="Pfam" id="PF02557"/>
    </source>
</evidence>
<dbReference type="SUPFAM" id="SSF55166">
    <property type="entry name" value="Hedgehog/DD-peptidase"/>
    <property type="match status" value="1"/>
</dbReference>
<dbReference type="AlphaFoldDB" id="A0A2W2E935"/>
<dbReference type="EMBL" id="POUA01000646">
    <property type="protein sequence ID" value="PZG19053.1"/>
    <property type="molecule type" value="Genomic_DNA"/>
</dbReference>
<name>A0A2W2E935_9ACTN</name>
<evidence type="ECO:0000256" key="1">
    <source>
        <dbReference type="SAM" id="Coils"/>
    </source>
</evidence>
<gene>
    <name evidence="3" type="ORF">C1I98_38145</name>
</gene>
<dbReference type="Proteomes" id="UP000248544">
    <property type="component" value="Unassembled WGS sequence"/>
</dbReference>
<dbReference type="InterPro" id="IPR003709">
    <property type="entry name" value="VanY-like_core_dom"/>
</dbReference>
<comment type="caution">
    <text evidence="3">The sequence shown here is derived from an EMBL/GenBank/DDBJ whole genome shotgun (WGS) entry which is preliminary data.</text>
</comment>
<organism evidence="3 4">
    <name type="scientific">Spongiactinospora gelatinilytica</name>
    <dbReference type="NCBI Taxonomy" id="2666298"/>
    <lineage>
        <taxon>Bacteria</taxon>
        <taxon>Bacillati</taxon>
        <taxon>Actinomycetota</taxon>
        <taxon>Actinomycetes</taxon>
        <taxon>Streptosporangiales</taxon>
        <taxon>Streptosporangiaceae</taxon>
        <taxon>Spongiactinospora</taxon>
    </lineage>
</organism>
<keyword evidence="1" id="KW-0175">Coiled coil</keyword>
<protein>
    <submittedName>
        <fullName evidence="3">Peptidase M15</fullName>
    </submittedName>
</protein>
<accession>A0A2W2E935</accession>
<evidence type="ECO:0000313" key="3">
    <source>
        <dbReference type="EMBL" id="PZG19053.1"/>
    </source>
</evidence>
<dbReference type="PANTHER" id="PTHR34385">
    <property type="entry name" value="D-ALANYL-D-ALANINE CARBOXYPEPTIDASE"/>
    <property type="match status" value="1"/>
</dbReference>
<sequence length="394" mass="42901">MEESKVPSPRSAGLIVAFAVLISLLPGATGQAAVKEPLPEESATPGVSIKVGDQLQVEVAGPAGRTVPRSVLRPDPKNLAELRKQAELAARDLEEATKALETRRAQVKEADKGLTAKLRELHRADRALAEVRQPLSDLVQLLYQQASGGEIAPFVSGRSDEASLRAMSSVSQLVAQRDQVVADTGRLLEGRQRLAAEAQELRSDKLLGEAQMAVEIDVLRKRSDKVVKSLTQALVKLGIKIDKVGRAALACDPTKIKSTDDFPNGLIPGAYLCPLQQKGEELRADAAIAFVSLSEAYRRQFGKPICVTDSYRNLAEQQSIYYRRPGFAAVPGRSNHGLGLAVDLCGGVQISGSPQFRWLEANGKQYGWIHPKWAYSNPFEPWHWEYDPKVGSVL</sequence>
<feature type="domain" description="D-alanyl-D-alanine carboxypeptidase-like core" evidence="2">
    <location>
        <begin position="281"/>
        <end position="388"/>
    </location>
</feature>
<dbReference type="GO" id="GO:0006508">
    <property type="term" value="P:proteolysis"/>
    <property type="evidence" value="ECO:0007669"/>
    <property type="project" value="InterPro"/>
</dbReference>